<evidence type="ECO:0000256" key="1">
    <source>
        <dbReference type="SAM" id="Phobius"/>
    </source>
</evidence>
<reference evidence="2" key="1">
    <citation type="submission" date="2020-05" db="EMBL/GenBank/DDBJ databases">
        <authorList>
            <person name="Chiriac C."/>
            <person name="Salcher M."/>
            <person name="Ghai R."/>
            <person name="Kavagutti S V."/>
        </authorList>
    </citation>
    <scope>NUCLEOTIDE SEQUENCE</scope>
</reference>
<dbReference type="AlphaFoldDB" id="A0A6J7DH35"/>
<protein>
    <submittedName>
        <fullName evidence="2">Unannotated protein</fullName>
    </submittedName>
</protein>
<proteinExistence type="predicted"/>
<feature type="transmembrane region" description="Helical" evidence="1">
    <location>
        <begin position="30"/>
        <end position="51"/>
    </location>
</feature>
<dbReference type="EMBL" id="CAFBLS010000053">
    <property type="protein sequence ID" value="CAB4868910.1"/>
    <property type="molecule type" value="Genomic_DNA"/>
</dbReference>
<organism evidence="2">
    <name type="scientific">freshwater metagenome</name>
    <dbReference type="NCBI Taxonomy" id="449393"/>
    <lineage>
        <taxon>unclassified sequences</taxon>
        <taxon>metagenomes</taxon>
        <taxon>ecological metagenomes</taxon>
    </lineage>
</organism>
<name>A0A6J7DH35_9ZZZZ</name>
<gene>
    <name evidence="2" type="ORF">UFOPK3402_00588</name>
</gene>
<accession>A0A6J7DH35</accession>
<keyword evidence="1" id="KW-0812">Transmembrane</keyword>
<keyword evidence="1" id="KW-0472">Membrane</keyword>
<keyword evidence="1" id="KW-1133">Transmembrane helix</keyword>
<evidence type="ECO:0000313" key="2">
    <source>
        <dbReference type="EMBL" id="CAB4868910.1"/>
    </source>
</evidence>
<sequence length="66" mass="7349">MPVFALLLAGGLTVFWLFDRGIPGNRSRPWWLKVGAVLLVIVSVLAVYWTIRVGHSGAEAVWLKIM</sequence>